<sequence>MLRRKEEQTVASKKNTLRTNLGRVIMIGAIYALLGFFISELIVNPLRISRLIGIRLETVNNVSMILIVLFFIGLIAFAMIVPRKLISGHVIDLLIIVFAVVFLLVSVVLFAWLFPMENLTDDPGPGAGIILLFFYLSYLVIVFISTISGFVYDRMKKRKV</sequence>
<feature type="transmembrane region" description="Helical" evidence="1">
    <location>
        <begin position="62"/>
        <end position="81"/>
    </location>
</feature>
<dbReference type="STRING" id="306540.SAMN05421839_11740"/>
<evidence type="ECO:0000313" key="2">
    <source>
        <dbReference type="EMBL" id="GEM02257.1"/>
    </source>
</evidence>
<dbReference type="EMBL" id="BJWI01000029">
    <property type="protein sequence ID" value="GEM02257.1"/>
    <property type="molecule type" value="Genomic_DNA"/>
</dbReference>
<proteinExistence type="predicted"/>
<evidence type="ECO:0000256" key="1">
    <source>
        <dbReference type="SAM" id="Phobius"/>
    </source>
</evidence>
<dbReference type="AlphaFoldDB" id="A0A1I5PYB5"/>
<dbReference type="EMBL" id="FOXC01000017">
    <property type="protein sequence ID" value="SFP38917.1"/>
    <property type="molecule type" value="Genomic_DNA"/>
</dbReference>
<evidence type="ECO:0000313" key="5">
    <source>
        <dbReference type="Proteomes" id="UP000321547"/>
    </source>
</evidence>
<gene>
    <name evidence="2" type="ORF">HHA03_17890</name>
    <name evidence="3" type="ORF">SAMN05421839_11740</name>
</gene>
<keyword evidence="1" id="KW-0812">Transmembrane</keyword>
<evidence type="ECO:0000313" key="4">
    <source>
        <dbReference type="Proteomes" id="UP000242243"/>
    </source>
</evidence>
<reference evidence="3 4" key="1">
    <citation type="submission" date="2016-10" db="EMBL/GenBank/DDBJ databases">
        <authorList>
            <person name="de Groot N.N."/>
        </authorList>
    </citation>
    <scope>NUCLEOTIDE SEQUENCE [LARGE SCALE GENOMIC DNA]</scope>
    <source>
        <strain evidence="3 4">DSM 17073</strain>
    </source>
</reference>
<feature type="transmembrane region" description="Helical" evidence="1">
    <location>
        <begin position="93"/>
        <end position="114"/>
    </location>
</feature>
<keyword evidence="5" id="KW-1185">Reference proteome</keyword>
<dbReference type="Proteomes" id="UP000242243">
    <property type="component" value="Unassembled WGS sequence"/>
</dbReference>
<name>A0A1I5PYB5_9BACI</name>
<feature type="transmembrane region" description="Helical" evidence="1">
    <location>
        <begin position="126"/>
        <end position="152"/>
    </location>
</feature>
<reference evidence="2 5" key="2">
    <citation type="submission" date="2019-07" db="EMBL/GenBank/DDBJ databases">
        <title>Whole genome shotgun sequence of Halolactibacillus halophilus NBRC 100868.</title>
        <authorList>
            <person name="Hosoyama A."/>
            <person name="Uohara A."/>
            <person name="Ohji S."/>
            <person name="Ichikawa N."/>
        </authorList>
    </citation>
    <scope>NUCLEOTIDE SEQUENCE [LARGE SCALE GENOMIC DNA]</scope>
    <source>
        <strain evidence="2 5">NBRC 100868</strain>
    </source>
</reference>
<keyword evidence="1" id="KW-0472">Membrane</keyword>
<dbReference type="Proteomes" id="UP000321547">
    <property type="component" value="Unassembled WGS sequence"/>
</dbReference>
<protein>
    <submittedName>
        <fullName evidence="3">Uncharacterized protein</fullName>
    </submittedName>
</protein>
<dbReference type="OrthoDB" id="2660529at2"/>
<accession>A0A1I5PYB5</accession>
<feature type="transmembrane region" description="Helical" evidence="1">
    <location>
        <begin position="21"/>
        <end position="42"/>
    </location>
</feature>
<dbReference type="RefSeq" id="WP_089831990.1">
    <property type="nucleotide sequence ID" value="NZ_BJWI01000029.1"/>
</dbReference>
<keyword evidence="1" id="KW-1133">Transmembrane helix</keyword>
<organism evidence="3 4">
    <name type="scientific">Halolactibacillus halophilus</name>
    <dbReference type="NCBI Taxonomy" id="306540"/>
    <lineage>
        <taxon>Bacteria</taxon>
        <taxon>Bacillati</taxon>
        <taxon>Bacillota</taxon>
        <taxon>Bacilli</taxon>
        <taxon>Bacillales</taxon>
        <taxon>Bacillaceae</taxon>
        <taxon>Halolactibacillus</taxon>
    </lineage>
</organism>
<evidence type="ECO:0000313" key="3">
    <source>
        <dbReference type="EMBL" id="SFP38917.1"/>
    </source>
</evidence>